<dbReference type="CDD" id="cd08987">
    <property type="entry name" value="GH62"/>
    <property type="match status" value="1"/>
</dbReference>
<evidence type="ECO:0000256" key="9">
    <source>
        <dbReference type="ARBA" id="ARBA00023295"/>
    </source>
</evidence>
<proteinExistence type="predicted"/>
<gene>
    <name evidence="14" type="ORF">F4553_001177</name>
</gene>
<dbReference type="EMBL" id="JACHMN010000001">
    <property type="protein sequence ID" value="MBB5867798.1"/>
    <property type="molecule type" value="Genomic_DNA"/>
</dbReference>
<feature type="domain" description="CBM2" evidence="13">
    <location>
        <begin position="30"/>
        <end position="139"/>
    </location>
</feature>
<evidence type="ECO:0000259" key="13">
    <source>
        <dbReference type="PROSITE" id="PS51173"/>
    </source>
</evidence>
<organism evidence="14 15">
    <name type="scientific">Allocatelliglobosispora scoriae</name>
    <dbReference type="NCBI Taxonomy" id="643052"/>
    <lineage>
        <taxon>Bacteria</taxon>
        <taxon>Bacillati</taxon>
        <taxon>Actinomycetota</taxon>
        <taxon>Actinomycetes</taxon>
        <taxon>Micromonosporales</taxon>
        <taxon>Micromonosporaceae</taxon>
        <taxon>Allocatelliglobosispora</taxon>
    </lineage>
</organism>
<keyword evidence="8" id="KW-0119">Carbohydrate metabolism</keyword>
<dbReference type="InterPro" id="IPR012291">
    <property type="entry name" value="CBM2_carb-bd_dom_sf"/>
</dbReference>
<evidence type="ECO:0000256" key="1">
    <source>
        <dbReference type="ARBA" id="ARBA00001462"/>
    </source>
</evidence>
<dbReference type="SMART" id="SM00637">
    <property type="entry name" value="CBD_II"/>
    <property type="match status" value="1"/>
</dbReference>
<dbReference type="AlphaFoldDB" id="A0A841BKB9"/>
<dbReference type="Gene3D" id="2.60.40.290">
    <property type="match status" value="1"/>
</dbReference>
<feature type="chain" id="PRO_5032595708" description="non-reducing end alpha-L-arabinofuranosidase" evidence="12">
    <location>
        <begin position="33"/>
        <end position="467"/>
    </location>
</feature>
<dbReference type="PANTHER" id="PTHR40631">
    <property type="entry name" value="ALPHA-L-ARABINOFURANOSIDASE AXHA-2-RELATED"/>
    <property type="match status" value="1"/>
</dbReference>
<keyword evidence="4" id="KW-0964">Secreted</keyword>
<reference evidence="14 15" key="1">
    <citation type="submission" date="2020-08" db="EMBL/GenBank/DDBJ databases">
        <title>Sequencing the genomes of 1000 actinobacteria strains.</title>
        <authorList>
            <person name="Klenk H.-P."/>
        </authorList>
    </citation>
    <scope>NUCLEOTIDE SEQUENCE [LARGE SCALE GENOMIC DNA]</scope>
    <source>
        <strain evidence="14 15">DSM 45362</strain>
    </source>
</reference>
<feature type="region of interest" description="Disordered" evidence="11">
    <location>
        <begin position="141"/>
        <end position="165"/>
    </location>
</feature>
<protein>
    <recommendedName>
        <fullName evidence="3">non-reducing end alpha-L-arabinofuranosidase</fullName>
        <ecNumber evidence="3">3.2.1.55</ecNumber>
    </recommendedName>
</protein>
<evidence type="ECO:0000313" key="15">
    <source>
        <dbReference type="Proteomes" id="UP000587527"/>
    </source>
</evidence>
<keyword evidence="10" id="KW-0624">Polysaccharide degradation</keyword>
<dbReference type="GO" id="GO:0046556">
    <property type="term" value="F:alpha-L-arabinofuranosidase activity"/>
    <property type="evidence" value="ECO:0007669"/>
    <property type="project" value="UniProtKB-EC"/>
</dbReference>
<dbReference type="SUPFAM" id="SSF75005">
    <property type="entry name" value="Arabinanase/levansucrase/invertase"/>
    <property type="match status" value="1"/>
</dbReference>
<keyword evidence="15" id="KW-1185">Reference proteome</keyword>
<accession>A0A841BKB9</accession>
<dbReference type="Proteomes" id="UP000587527">
    <property type="component" value="Unassembled WGS sequence"/>
</dbReference>
<evidence type="ECO:0000256" key="11">
    <source>
        <dbReference type="SAM" id="MobiDB-lite"/>
    </source>
</evidence>
<dbReference type="InterPro" id="IPR001919">
    <property type="entry name" value="CBD2"/>
</dbReference>
<dbReference type="GO" id="GO:0005576">
    <property type="term" value="C:extracellular region"/>
    <property type="evidence" value="ECO:0007669"/>
    <property type="project" value="UniProtKB-SubCell"/>
</dbReference>
<dbReference type="EC" id="3.2.1.55" evidence="3"/>
<keyword evidence="5" id="KW-0858">Xylan degradation</keyword>
<dbReference type="InterPro" id="IPR005193">
    <property type="entry name" value="GH62_arabinosidase"/>
</dbReference>
<dbReference type="Pfam" id="PF00553">
    <property type="entry name" value="CBM_2"/>
    <property type="match status" value="1"/>
</dbReference>
<feature type="signal peptide" evidence="12">
    <location>
        <begin position="1"/>
        <end position="32"/>
    </location>
</feature>
<evidence type="ECO:0000256" key="10">
    <source>
        <dbReference type="ARBA" id="ARBA00023326"/>
    </source>
</evidence>
<dbReference type="GO" id="GO:0045493">
    <property type="term" value="P:xylan catabolic process"/>
    <property type="evidence" value="ECO:0007669"/>
    <property type="project" value="UniProtKB-KW"/>
</dbReference>
<evidence type="ECO:0000313" key="14">
    <source>
        <dbReference type="EMBL" id="MBB5867798.1"/>
    </source>
</evidence>
<dbReference type="GO" id="GO:0046373">
    <property type="term" value="P:L-arabinose metabolic process"/>
    <property type="evidence" value="ECO:0007669"/>
    <property type="project" value="InterPro"/>
</dbReference>
<dbReference type="Gene3D" id="2.115.10.20">
    <property type="entry name" value="Glycosyl hydrolase domain, family 43"/>
    <property type="match status" value="1"/>
</dbReference>
<evidence type="ECO:0000256" key="4">
    <source>
        <dbReference type="ARBA" id="ARBA00022525"/>
    </source>
</evidence>
<evidence type="ECO:0000256" key="12">
    <source>
        <dbReference type="SAM" id="SignalP"/>
    </source>
</evidence>
<dbReference type="PANTHER" id="PTHR40631:SF1">
    <property type="entry name" value="ALPHA-L-ARABINOFURANOSIDASE AXHA-2-RELATED"/>
    <property type="match status" value="1"/>
</dbReference>
<dbReference type="PROSITE" id="PS51173">
    <property type="entry name" value="CBM2"/>
    <property type="match status" value="1"/>
</dbReference>
<dbReference type="SUPFAM" id="SSF49384">
    <property type="entry name" value="Carbohydrate-binding domain"/>
    <property type="match status" value="1"/>
</dbReference>
<evidence type="ECO:0000256" key="6">
    <source>
        <dbReference type="ARBA" id="ARBA00022729"/>
    </source>
</evidence>
<dbReference type="InterPro" id="IPR008965">
    <property type="entry name" value="CBM2/CBM3_carb-bd_dom_sf"/>
</dbReference>
<name>A0A841BKB9_9ACTN</name>
<comment type="catalytic activity">
    <reaction evidence="1">
        <text>Hydrolysis of terminal non-reducing alpha-L-arabinofuranoside residues in alpha-L-arabinosides.</text>
        <dbReference type="EC" id="3.2.1.55"/>
    </reaction>
</comment>
<sequence length="467" mass="48539">MTRSRSITVGVVSTGIALLASATALVALPAGAATAGCSVNYAVSSQWSGGFGANVSVTNLGDPLTSWTLTWSFGAGQTVTQAWNTTLTQSGPAVTAKSMSYNGSVPTNGTVSFGFNGSWAGSNPAPAGFALNGVTCTGGVTPSTSASASPSTVPSPSVSPSSPPGGCTLPSSYRWSSTGSLATPKSGWVSLKDFTVAPYNGRQLVYATTHDFGSAWGSMNFSPFTTWTDMASASQNGMSSATVAPSLFYFAPRGIWVLTYQWGPTAFSYRTSSDPTNPNGWSAAQPLFTGSISGSGTGPIDQTIIGDSTTMYLFFAGDNGKIYRASMPIGNFPGSFGTTYTTIMTDSTNNLFEAPQVYKVAGQNQYLMIVEAIGANGRYFRSFTATSLGGSWTPQAATESNPFAGKANSGATWTNDISHGELLRTTADQTMTIDPCNLQLLYQGRATNSGGDYGLLPYRPGLLTRQR</sequence>
<evidence type="ECO:0000256" key="5">
    <source>
        <dbReference type="ARBA" id="ARBA00022651"/>
    </source>
</evidence>
<dbReference type="GO" id="GO:0030247">
    <property type="term" value="F:polysaccharide binding"/>
    <property type="evidence" value="ECO:0007669"/>
    <property type="project" value="UniProtKB-UniRule"/>
</dbReference>
<keyword evidence="7" id="KW-0378">Hydrolase</keyword>
<comment type="subcellular location">
    <subcellularLocation>
        <location evidence="2">Secreted</location>
    </subcellularLocation>
</comment>
<comment type="caution">
    <text evidence="14">The sequence shown here is derived from an EMBL/GenBank/DDBJ whole genome shotgun (WGS) entry which is preliminary data.</text>
</comment>
<dbReference type="RefSeq" id="WP_184832969.1">
    <property type="nucleotide sequence ID" value="NZ_JACHMN010000001.1"/>
</dbReference>
<keyword evidence="9" id="KW-0326">Glycosidase</keyword>
<keyword evidence="6 12" id="KW-0732">Signal</keyword>
<evidence type="ECO:0000256" key="7">
    <source>
        <dbReference type="ARBA" id="ARBA00022801"/>
    </source>
</evidence>
<evidence type="ECO:0000256" key="3">
    <source>
        <dbReference type="ARBA" id="ARBA00012670"/>
    </source>
</evidence>
<evidence type="ECO:0000256" key="2">
    <source>
        <dbReference type="ARBA" id="ARBA00004613"/>
    </source>
</evidence>
<dbReference type="Pfam" id="PF03664">
    <property type="entry name" value="Glyco_hydro_62"/>
    <property type="match status" value="1"/>
</dbReference>
<dbReference type="InterPro" id="IPR023296">
    <property type="entry name" value="Glyco_hydro_beta-prop_sf"/>
</dbReference>
<evidence type="ECO:0000256" key="8">
    <source>
        <dbReference type="ARBA" id="ARBA00023277"/>
    </source>
</evidence>